<comment type="caution">
    <text evidence="2">The sequence shown here is derived from an EMBL/GenBank/DDBJ whole genome shotgun (WGS) entry which is preliminary data.</text>
</comment>
<dbReference type="Proteomes" id="UP000606172">
    <property type="component" value="Unassembled WGS sequence"/>
</dbReference>
<keyword evidence="3" id="KW-1185">Reference proteome</keyword>
<sequence>MTEIILALIVILGIPLGLALGSIGLTRRSVPDSRHARVERPYLVRASVLSLFAIVLMVLIAWFTHEDVHYYGFGKALYMLGAMIGGGLLLLGLGPFTPWLLGELGRFAVRLSPPIRLAALDIAGNRRRTAPMVAATMISTALAITLLITTSATIAQSRAEYQFQAPTDWLIYVAVAVAIALLVALFAPGRTAAASRSRRVL</sequence>
<evidence type="ECO:0000256" key="1">
    <source>
        <dbReference type="SAM" id="Phobius"/>
    </source>
</evidence>
<evidence type="ECO:0000313" key="2">
    <source>
        <dbReference type="EMBL" id="GII93422.1"/>
    </source>
</evidence>
<feature type="transmembrane region" description="Helical" evidence="1">
    <location>
        <begin position="169"/>
        <end position="189"/>
    </location>
</feature>
<gene>
    <name evidence="2" type="ORF">Ssi02_36530</name>
</gene>
<keyword evidence="1" id="KW-1133">Transmembrane helix</keyword>
<protein>
    <submittedName>
        <fullName evidence="2">Uncharacterized protein</fullName>
    </submittedName>
</protein>
<feature type="transmembrane region" description="Helical" evidence="1">
    <location>
        <begin position="6"/>
        <end position="25"/>
    </location>
</feature>
<keyword evidence="1" id="KW-0472">Membrane</keyword>
<dbReference type="AlphaFoldDB" id="A0A919V8N4"/>
<feature type="transmembrane region" description="Helical" evidence="1">
    <location>
        <begin position="76"/>
        <end position="101"/>
    </location>
</feature>
<evidence type="ECO:0000313" key="3">
    <source>
        <dbReference type="Proteomes" id="UP000606172"/>
    </source>
</evidence>
<accession>A0A919V8N4</accession>
<organism evidence="2 3">
    <name type="scientific">Sinosporangium siamense</name>
    <dbReference type="NCBI Taxonomy" id="1367973"/>
    <lineage>
        <taxon>Bacteria</taxon>
        <taxon>Bacillati</taxon>
        <taxon>Actinomycetota</taxon>
        <taxon>Actinomycetes</taxon>
        <taxon>Streptosporangiales</taxon>
        <taxon>Streptosporangiaceae</taxon>
        <taxon>Sinosporangium</taxon>
    </lineage>
</organism>
<proteinExistence type="predicted"/>
<feature type="transmembrane region" description="Helical" evidence="1">
    <location>
        <begin position="46"/>
        <end position="64"/>
    </location>
</feature>
<keyword evidence="1" id="KW-0812">Transmembrane</keyword>
<dbReference type="RefSeq" id="WP_204026851.1">
    <property type="nucleotide sequence ID" value="NZ_BOOW01000022.1"/>
</dbReference>
<feature type="transmembrane region" description="Helical" evidence="1">
    <location>
        <begin position="133"/>
        <end position="157"/>
    </location>
</feature>
<name>A0A919V8N4_9ACTN</name>
<reference evidence="2" key="1">
    <citation type="submission" date="2021-01" db="EMBL/GenBank/DDBJ databases">
        <title>Whole genome shotgun sequence of Sinosporangium siamense NBRC 109515.</title>
        <authorList>
            <person name="Komaki H."/>
            <person name="Tamura T."/>
        </authorList>
    </citation>
    <scope>NUCLEOTIDE SEQUENCE</scope>
    <source>
        <strain evidence="2">NBRC 109515</strain>
    </source>
</reference>
<dbReference type="EMBL" id="BOOW01000022">
    <property type="protein sequence ID" value="GII93422.1"/>
    <property type="molecule type" value="Genomic_DNA"/>
</dbReference>